<gene>
    <name evidence="2" type="ORF">FLP10_05215</name>
</gene>
<dbReference type="InterPro" id="IPR008030">
    <property type="entry name" value="NmrA-like"/>
</dbReference>
<dbReference type="PANTHER" id="PTHR43162">
    <property type="match status" value="1"/>
</dbReference>
<accession>A0A5C1YEE8</accession>
<dbReference type="OrthoDB" id="5180065at2"/>
<evidence type="ECO:0000259" key="1">
    <source>
        <dbReference type="Pfam" id="PF05368"/>
    </source>
</evidence>
<dbReference type="Proteomes" id="UP000324678">
    <property type="component" value="Chromosome"/>
</dbReference>
<dbReference type="InterPro" id="IPR051604">
    <property type="entry name" value="Ergot_Alk_Oxidoreductase"/>
</dbReference>
<proteinExistence type="predicted"/>
<dbReference type="RefSeq" id="WP_149159913.1">
    <property type="nucleotide sequence ID" value="NZ_CP043505.1"/>
</dbReference>
<sequence length="292" mass="31039">MTVLVTGATGNIGPHVVEALVAQGTPTRVISRDAARARGILPDAVDVVEGDLYAGAVDAALDGVDAVFLLTPHAFDMADLQLRIIREVRRSGVKLVKLSGTDSAIRPDGPQALRQHWEIETVLQGSGQPFVTLRANAFMQTMIGQIMLPAIRATGRIPNPLADAGLAMIDGADVGAVAARVLTDDTWDGSTLVLTGPRAVAYREIAERIGEIRGSAIEVVEVTPADVRAGMLARGMEPWEAEHFEEVYQVFRDHGAEVVTDTVEVVTGRPAGTVEAYLDRNAAFFREPGAAA</sequence>
<dbReference type="EMBL" id="CP043505">
    <property type="protein sequence ID" value="QEO13890.1"/>
    <property type="molecule type" value="Genomic_DNA"/>
</dbReference>
<protein>
    <submittedName>
        <fullName evidence="2">NAD(P)H-binding protein</fullName>
    </submittedName>
</protein>
<reference evidence="2 3" key="1">
    <citation type="submission" date="2019-09" db="EMBL/GenBank/DDBJ databases">
        <title>Genome sequencing of strain KACC 19306.</title>
        <authorList>
            <person name="Heo J."/>
            <person name="Kim S.-J."/>
            <person name="Kim J.-S."/>
            <person name="Hong S.-B."/>
            <person name="Kwon S.-W."/>
        </authorList>
    </citation>
    <scope>NUCLEOTIDE SEQUENCE [LARGE SCALE GENOMIC DNA]</scope>
    <source>
        <strain evidence="2 3">KACC 19306</strain>
    </source>
</reference>
<dbReference type="KEGG" id="ail:FLP10_05215"/>
<feature type="domain" description="NmrA-like" evidence="1">
    <location>
        <begin position="2"/>
        <end position="258"/>
    </location>
</feature>
<dbReference type="InterPro" id="IPR036291">
    <property type="entry name" value="NAD(P)-bd_dom_sf"/>
</dbReference>
<dbReference type="PANTHER" id="PTHR43162:SF1">
    <property type="entry name" value="PRESTALK A DIFFERENTIATION PROTEIN A"/>
    <property type="match status" value="1"/>
</dbReference>
<evidence type="ECO:0000313" key="3">
    <source>
        <dbReference type="Proteomes" id="UP000324678"/>
    </source>
</evidence>
<dbReference type="Gene3D" id="3.90.25.10">
    <property type="entry name" value="UDP-galactose 4-epimerase, domain 1"/>
    <property type="match status" value="1"/>
</dbReference>
<evidence type="ECO:0000313" key="2">
    <source>
        <dbReference type="EMBL" id="QEO13890.1"/>
    </source>
</evidence>
<dbReference type="Pfam" id="PF05368">
    <property type="entry name" value="NmrA"/>
    <property type="match status" value="1"/>
</dbReference>
<keyword evidence="3" id="KW-1185">Reference proteome</keyword>
<dbReference type="AlphaFoldDB" id="A0A5C1YEE8"/>
<organism evidence="2 3">
    <name type="scientific">Agromyces intestinalis</name>
    <dbReference type="NCBI Taxonomy" id="2592652"/>
    <lineage>
        <taxon>Bacteria</taxon>
        <taxon>Bacillati</taxon>
        <taxon>Actinomycetota</taxon>
        <taxon>Actinomycetes</taxon>
        <taxon>Micrococcales</taxon>
        <taxon>Microbacteriaceae</taxon>
        <taxon>Agromyces</taxon>
    </lineage>
</organism>
<dbReference type="Gene3D" id="3.40.50.720">
    <property type="entry name" value="NAD(P)-binding Rossmann-like Domain"/>
    <property type="match status" value="1"/>
</dbReference>
<name>A0A5C1YEE8_9MICO</name>
<dbReference type="SUPFAM" id="SSF51735">
    <property type="entry name" value="NAD(P)-binding Rossmann-fold domains"/>
    <property type="match status" value="1"/>
</dbReference>